<reference evidence="2" key="1">
    <citation type="submission" date="2020-06" db="EMBL/GenBank/DDBJ databases">
        <title>Draft genome of Bugula neritina, a colonial animal packing powerful symbionts and potential medicines.</title>
        <authorList>
            <person name="Rayko M."/>
        </authorList>
    </citation>
    <scope>NUCLEOTIDE SEQUENCE [LARGE SCALE GENOMIC DNA]</scope>
    <source>
        <strain evidence="2">Kwan_BN1</strain>
    </source>
</reference>
<comment type="caution">
    <text evidence="2">The sequence shown here is derived from an EMBL/GenBank/DDBJ whole genome shotgun (WGS) entry which is preliminary data.</text>
</comment>
<accession>A0A7J7JN64</accession>
<feature type="compositionally biased region" description="Basic and acidic residues" evidence="1">
    <location>
        <begin position="149"/>
        <end position="165"/>
    </location>
</feature>
<feature type="compositionally biased region" description="Polar residues" evidence="1">
    <location>
        <begin position="274"/>
        <end position="286"/>
    </location>
</feature>
<gene>
    <name evidence="2" type="ORF">EB796_013897</name>
</gene>
<organism evidence="2 3">
    <name type="scientific">Bugula neritina</name>
    <name type="common">Brown bryozoan</name>
    <name type="synonym">Sertularia neritina</name>
    <dbReference type="NCBI Taxonomy" id="10212"/>
    <lineage>
        <taxon>Eukaryota</taxon>
        <taxon>Metazoa</taxon>
        <taxon>Spiralia</taxon>
        <taxon>Lophotrochozoa</taxon>
        <taxon>Bryozoa</taxon>
        <taxon>Gymnolaemata</taxon>
        <taxon>Cheilostomatida</taxon>
        <taxon>Flustrina</taxon>
        <taxon>Buguloidea</taxon>
        <taxon>Bugulidae</taxon>
        <taxon>Bugula</taxon>
    </lineage>
</organism>
<feature type="region of interest" description="Disordered" evidence="1">
    <location>
        <begin position="70"/>
        <end position="112"/>
    </location>
</feature>
<feature type="compositionally biased region" description="Low complexity" evidence="1">
    <location>
        <begin position="135"/>
        <end position="148"/>
    </location>
</feature>
<feature type="compositionally biased region" description="Polar residues" evidence="1">
    <location>
        <begin position="395"/>
        <end position="411"/>
    </location>
</feature>
<feature type="compositionally biased region" description="Basic and acidic residues" evidence="1">
    <location>
        <begin position="70"/>
        <end position="90"/>
    </location>
</feature>
<evidence type="ECO:0000313" key="3">
    <source>
        <dbReference type="Proteomes" id="UP000593567"/>
    </source>
</evidence>
<evidence type="ECO:0000313" key="2">
    <source>
        <dbReference type="EMBL" id="KAF6027792.1"/>
    </source>
</evidence>
<feature type="compositionally biased region" description="Basic residues" evidence="1">
    <location>
        <begin position="428"/>
        <end position="437"/>
    </location>
</feature>
<name>A0A7J7JN64_BUGNE</name>
<keyword evidence="3" id="KW-1185">Reference proteome</keyword>
<feature type="compositionally biased region" description="Polar residues" evidence="1">
    <location>
        <begin position="22"/>
        <end position="35"/>
    </location>
</feature>
<dbReference type="Proteomes" id="UP000593567">
    <property type="component" value="Unassembled WGS sequence"/>
</dbReference>
<dbReference type="EMBL" id="VXIV02002023">
    <property type="protein sequence ID" value="KAF6027792.1"/>
    <property type="molecule type" value="Genomic_DNA"/>
</dbReference>
<feature type="region of interest" description="Disordered" evidence="1">
    <location>
        <begin position="135"/>
        <end position="165"/>
    </location>
</feature>
<dbReference type="AlphaFoldDB" id="A0A7J7JN64"/>
<evidence type="ECO:0000256" key="1">
    <source>
        <dbReference type="SAM" id="MobiDB-lite"/>
    </source>
</evidence>
<protein>
    <submittedName>
        <fullName evidence="2">Uncharacterized protein</fullName>
    </submittedName>
</protein>
<feature type="region of interest" description="Disordered" evidence="1">
    <location>
        <begin position="1"/>
        <end position="39"/>
    </location>
</feature>
<feature type="region of interest" description="Disordered" evidence="1">
    <location>
        <begin position="395"/>
        <end position="437"/>
    </location>
</feature>
<feature type="region of interest" description="Disordered" evidence="1">
    <location>
        <begin position="346"/>
        <end position="378"/>
    </location>
</feature>
<feature type="compositionally biased region" description="Basic and acidic residues" evidence="1">
    <location>
        <begin position="346"/>
        <end position="356"/>
    </location>
</feature>
<feature type="compositionally biased region" description="Basic and acidic residues" evidence="1">
    <location>
        <begin position="1"/>
        <end position="14"/>
    </location>
</feature>
<feature type="region of interest" description="Disordered" evidence="1">
    <location>
        <begin position="270"/>
        <end position="309"/>
    </location>
</feature>
<sequence length="437" mass="49333">MKSFDGDREERLPLENDEMLTNDRSCASDTSNSRSFLEDVNEEVPGQNFIERYTKLLRRLAAEEDLKKLNANAERERVEPRDLYDQHDDEQVTNGDTQDEMPSFGDDTSTRKRAVPRKCWTEVASTSKVNDSYGYSPSYENSSSSVRSASDRINPKHWNETSNGDHGEGRYAYGYLLSDETLVSDTNSEDKREDVAGYVWLKKETDRYLTKYTPISPQIYYNNDEPSTSYAPPTQPIPHGIKVSPKSSFKKKLTSLGTFFKGSKKNKVFPAAPSNINKRPVTTQPSKAAPPAINLSKPSPKGKALMPKRNGTNAMASKVKSQANATNSVKSPLKPIKQLNQIRIRNTEPSKTEKTSFTRRQPNTAKLTEKNSKASPKKIKIVQTKTSKMRACRNLSTAKTPMNQINKAKTCQKQKETPNKKQLPLQSRSKKCQHIKR</sequence>
<proteinExistence type="predicted"/>